<evidence type="ECO:0000256" key="1">
    <source>
        <dbReference type="SAM" id="MobiDB-lite"/>
    </source>
</evidence>
<feature type="compositionally biased region" description="Basic residues" evidence="1">
    <location>
        <begin position="73"/>
        <end position="83"/>
    </location>
</feature>
<name>A0A7X0TXU5_9ACTN</name>
<gene>
    <name evidence="2" type="ORF">HD593_002732</name>
</gene>
<feature type="compositionally biased region" description="Low complexity" evidence="1">
    <location>
        <begin position="137"/>
        <end position="153"/>
    </location>
</feature>
<sequence length="261" mass="28718">MALGETRFAGSRRAPIDVTRPAYGANPAGDLSAGRERTGRMRIYARRGGRRSAERPEIGGPSGGAPEDPRAVPARRAKIRGRRGKDPPVAPACLPTPGSASVPCSVAAGRRLSSLATSAAPRTCQPGPAARRDRTTARAPHATWQPPSASRPRAASRLLEAPIWRTWFLRHRRSETYVRFVGVTARRPARLAPAHSSRRERLRRWGRIRAPAARGRAPLWPTSLRECPHSRAFRILYRPPTIGKRSAHRREPRSIVRHGAV</sequence>
<comment type="caution">
    <text evidence="2">The sequence shown here is derived from an EMBL/GenBank/DDBJ whole genome shotgun (WGS) entry which is preliminary data.</text>
</comment>
<dbReference type="Proteomes" id="UP000565579">
    <property type="component" value="Unassembled WGS sequence"/>
</dbReference>
<feature type="region of interest" description="Disordered" evidence="1">
    <location>
        <begin position="118"/>
        <end position="153"/>
    </location>
</feature>
<protein>
    <submittedName>
        <fullName evidence="2">Uncharacterized protein</fullName>
    </submittedName>
</protein>
<proteinExistence type="predicted"/>
<reference evidence="2 3" key="1">
    <citation type="submission" date="2020-08" db="EMBL/GenBank/DDBJ databases">
        <title>Sequencing the genomes of 1000 actinobacteria strains.</title>
        <authorList>
            <person name="Klenk H.-P."/>
        </authorList>
    </citation>
    <scope>NUCLEOTIDE SEQUENCE [LARGE SCALE GENOMIC DNA]</scope>
    <source>
        <strain evidence="2 3">DSM 43768</strain>
    </source>
</reference>
<dbReference type="AlphaFoldDB" id="A0A7X0TXU5"/>
<evidence type="ECO:0000313" key="3">
    <source>
        <dbReference type="Proteomes" id="UP000565579"/>
    </source>
</evidence>
<keyword evidence="3" id="KW-1185">Reference proteome</keyword>
<dbReference type="EMBL" id="JACHMI010000001">
    <property type="protein sequence ID" value="MBB6547937.1"/>
    <property type="molecule type" value="Genomic_DNA"/>
</dbReference>
<feature type="region of interest" description="Disordered" evidence="1">
    <location>
        <begin position="1"/>
        <end position="100"/>
    </location>
</feature>
<accession>A0A7X0TXU5</accession>
<evidence type="ECO:0000313" key="2">
    <source>
        <dbReference type="EMBL" id="MBB6547937.1"/>
    </source>
</evidence>
<organism evidence="2 3">
    <name type="scientific">Nonomuraea rubra</name>
    <dbReference type="NCBI Taxonomy" id="46180"/>
    <lineage>
        <taxon>Bacteria</taxon>
        <taxon>Bacillati</taxon>
        <taxon>Actinomycetota</taxon>
        <taxon>Actinomycetes</taxon>
        <taxon>Streptosporangiales</taxon>
        <taxon>Streptosporangiaceae</taxon>
        <taxon>Nonomuraea</taxon>
    </lineage>
</organism>